<accession>A0AC35FNN8</accession>
<proteinExistence type="predicted"/>
<reference evidence="2" key="1">
    <citation type="submission" date="2022-11" db="UniProtKB">
        <authorList>
            <consortium name="WormBaseParasite"/>
        </authorList>
    </citation>
    <scope>IDENTIFICATION</scope>
</reference>
<protein>
    <submittedName>
        <fullName evidence="2">Uncharacterized protein</fullName>
    </submittedName>
</protein>
<evidence type="ECO:0000313" key="2">
    <source>
        <dbReference type="WBParaSite" id="PS1159_v2.g19332.t1"/>
    </source>
</evidence>
<dbReference type="Proteomes" id="UP000887580">
    <property type="component" value="Unplaced"/>
</dbReference>
<dbReference type="WBParaSite" id="PS1159_v2.g19332.t1">
    <property type="protein sequence ID" value="PS1159_v2.g19332.t1"/>
    <property type="gene ID" value="PS1159_v2.g19332"/>
</dbReference>
<name>A0AC35FNN8_9BILA</name>
<evidence type="ECO:0000313" key="1">
    <source>
        <dbReference type="Proteomes" id="UP000887580"/>
    </source>
</evidence>
<sequence>MFSISSLLAASAQNNNINSNSNSESKKSSENSVVERIKSEIDNSSISDLIFPKNSNSPTPLTANLFHSQNGGIVGGGDGGNNSSASVFWLNPATAAAMANGSSGGGGISAAELQNAIVAGANQNKAFEQYLMMAKRSRKFFL</sequence>
<organism evidence="1 2">
    <name type="scientific">Panagrolaimus sp. PS1159</name>
    <dbReference type="NCBI Taxonomy" id="55785"/>
    <lineage>
        <taxon>Eukaryota</taxon>
        <taxon>Metazoa</taxon>
        <taxon>Ecdysozoa</taxon>
        <taxon>Nematoda</taxon>
        <taxon>Chromadorea</taxon>
        <taxon>Rhabditida</taxon>
        <taxon>Tylenchina</taxon>
        <taxon>Panagrolaimomorpha</taxon>
        <taxon>Panagrolaimoidea</taxon>
        <taxon>Panagrolaimidae</taxon>
        <taxon>Panagrolaimus</taxon>
    </lineage>
</organism>